<dbReference type="PANTHER" id="PTHR33400:SF2">
    <property type="entry name" value="ZINC FINGER CCCH DOMAIN-CONTAINING PROTEIN 6"/>
    <property type="match status" value="1"/>
</dbReference>
<comment type="caution">
    <text evidence="3">The sequence shown here is derived from an EMBL/GenBank/DDBJ whole genome shotgun (WGS) entry which is preliminary data.</text>
</comment>
<protein>
    <submittedName>
        <fullName evidence="3">Uncharacterized protein</fullName>
    </submittedName>
</protein>
<sequence>MMGSRRSRRVSWATGGNLCKVRLFLSEDPPSQAGLRPQDNLQAKGSWLLHVAGLCSDDSLPPGFESLVPANELKIDISQIPLIRWKCPPHILLEQDWQVVAGEESKENDIQNERIIGALEAIYPRPTNIPPNPFVSPDIKDSHCDDSKTLLVPLIDDAPDQLEAPPFDLPNNYHLSDKYDSANMQHISNASITTEQQTQSIGATSSGFAIQPDVMAAASAACTAMIQSNQNGSMVDQDLLIKILSDPSQIERLMKEYGPFGHEQSASSSVVTPIVPVPPTQMTVRAAPAPFSEHMAAIYNTNPTLPPPPPMMNGLPSAIPSAAMNPPPPMMNGLPSAIPSAAMNHPPSSSPAVNLVSAPMRGISYYKTLIHQHGGERQESFERHGVQFGMCSQSSPSQNGGIDAINGVAMPNRDAINGVAMPNRDAINGVATLNRDAKPQQGKSSSRRDRKG</sequence>
<evidence type="ECO:0000256" key="2">
    <source>
        <dbReference type="SAM" id="MobiDB-lite"/>
    </source>
</evidence>
<dbReference type="AlphaFoldDB" id="A0A8J5SPM4"/>
<dbReference type="PANTHER" id="PTHR33400">
    <property type="entry name" value="ZINC FINGER CCCH DOMAIN-CONTAINING PROTEIN 6-RELATED"/>
    <property type="match status" value="1"/>
</dbReference>
<dbReference type="EMBL" id="JAAALK010000285">
    <property type="protein sequence ID" value="KAG8066578.1"/>
    <property type="molecule type" value="Genomic_DNA"/>
</dbReference>
<evidence type="ECO:0000313" key="3">
    <source>
        <dbReference type="EMBL" id="KAG8066578.1"/>
    </source>
</evidence>
<accession>A0A8J5SPM4</accession>
<dbReference type="OrthoDB" id="1928519at2759"/>
<gene>
    <name evidence="3" type="ORF">GUJ93_ZPchr0004g38479</name>
</gene>
<reference evidence="3" key="2">
    <citation type="submission" date="2021-02" db="EMBL/GenBank/DDBJ databases">
        <authorList>
            <person name="Kimball J.A."/>
            <person name="Haas M.W."/>
            <person name="Macchietto M."/>
            <person name="Kono T."/>
            <person name="Duquette J."/>
            <person name="Shao M."/>
        </authorList>
    </citation>
    <scope>NUCLEOTIDE SEQUENCE</scope>
    <source>
        <tissue evidence="3">Fresh leaf tissue</tissue>
    </source>
</reference>
<proteinExistence type="predicted"/>
<dbReference type="GO" id="GO:0003677">
    <property type="term" value="F:DNA binding"/>
    <property type="evidence" value="ECO:0007669"/>
    <property type="project" value="UniProtKB-KW"/>
</dbReference>
<organism evidence="3 4">
    <name type="scientific">Zizania palustris</name>
    <name type="common">Northern wild rice</name>
    <dbReference type="NCBI Taxonomy" id="103762"/>
    <lineage>
        <taxon>Eukaryota</taxon>
        <taxon>Viridiplantae</taxon>
        <taxon>Streptophyta</taxon>
        <taxon>Embryophyta</taxon>
        <taxon>Tracheophyta</taxon>
        <taxon>Spermatophyta</taxon>
        <taxon>Magnoliopsida</taxon>
        <taxon>Liliopsida</taxon>
        <taxon>Poales</taxon>
        <taxon>Poaceae</taxon>
        <taxon>BOP clade</taxon>
        <taxon>Oryzoideae</taxon>
        <taxon>Oryzeae</taxon>
        <taxon>Zizaniinae</taxon>
        <taxon>Zizania</taxon>
    </lineage>
</organism>
<keyword evidence="4" id="KW-1185">Reference proteome</keyword>
<feature type="region of interest" description="Disordered" evidence="2">
    <location>
        <begin position="427"/>
        <end position="452"/>
    </location>
</feature>
<evidence type="ECO:0000313" key="4">
    <source>
        <dbReference type="Proteomes" id="UP000729402"/>
    </source>
</evidence>
<name>A0A8J5SPM4_ZIZPA</name>
<dbReference type="Proteomes" id="UP000729402">
    <property type="component" value="Unassembled WGS sequence"/>
</dbReference>
<keyword evidence="1" id="KW-0238">DNA-binding</keyword>
<reference evidence="3" key="1">
    <citation type="journal article" date="2021" name="bioRxiv">
        <title>Whole Genome Assembly and Annotation of Northern Wild Rice, Zizania palustris L., Supports a Whole Genome Duplication in the Zizania Genus.</title>
        <authorList>
            <person name="Haas M."/>
            <person name="Kono T."/>
            <person name="Macchietto M."/>
            <person name="Millas R."/>
            <person name="McGilp L."/>
            <person name="Shao M."/>
            <person name="Duquette J."/>
            <person name="Hirsch C.N."/>
            <person name="Kimball J."/>
        </authorList>
    </citation>
    <scope>NUCLEOTIDE SEQUENCE</scope>
    <source>
        <tissue evidence="3">Fresh leaf tissue</tissue>
    </source>
</reference>
<evidence type="ECO:0000256" key="1">
    <source>
        <dbReference type="ARBA" id="ARBA00023125"/>
    </source>
</evidence>